<dbReference type="Pfam" id="PF26089">
    <property type="entry name" value="PH_Niban2"/>
    <property type="match status" value="1"/>
</dbReference>
<feature type="domain" description="Niban 1/2/3" evidence="4">
    <location>
        <begin position="335"/>
        <end position="493"/>
    </location>
</feature>
<dbReference type="Proteomes" id="UP000221080">
    <property type="component" value="Chromosome 25"/>
</dbReference>
<feature type="compositionally biased region" description="Polar residues" evidence="3">
    <location>
        <begin position="849"/>
        <end position="860"/>
    </location>
</feature>
<evidence type="ECO:0000313" key="7">
    <source>
        <dbReference type="RefSeq" id="XP_017311800.2"/>
    </source>
</evidence>
<evidence type="ECO:0000259" key="4">
    <source>
        <dbReference type="Pfam" id="PF26086"/>
    </source>
</evidence>
<proteinExistence type="evidence at transcript level"/>
<feature type="compositionally biased region" description="Acidic residues" evidence="3">
    <location>
        <begin position="923"/>
        <end position="935"/>
    </location>
</feature>
<feature type="region of interest" description="Disordered" evidence="3">
    <location>
        <begin position="814"/>
        <end position="882"/>
    </location>
</feature>
<reference evidence="7" key="3">
    <citation type="submission" date="2023-07" db="UniProtKB">
        <authorList>
            <consortium name="RefSeq"/>
        </authorList>
    </citation>
    <scope>IDENTIFICATION</scope>
    <source>
        <tissue evidence="7">Blood</tissue>
    </source>
</reference>
<reference evidence="5" key="1">
    <citation type="journal article" date="2012" name="BMC Genomics">
        <title>Efficient assembly and annotation of the transcriptome of catfish by RNA-Seq analysis of a doubled haploid homozygote.</title>
        <authorList>
            <person name="Liu S."/>
            <person name="Zhang Y."/>
            <person name="Zhou Z."/>
            <person name="Waldbieser G."/>
            <person name="Sun F."/>
            <person name="Lu J."/>
            <person name="Zhang J."/>
            <person name="Jiang Y."/>
            <person name="Zhang H."/>
            <person name="Wang X."/>
            <person name="Rajendran K.V."/>
            <person name="Khoo L."/>
            <person name="Kucuktas H."/>
            <person name="Peatman E."/>
            <person name="Liu Z."/>
        </authorList>
    </citation>
    <scope>NUCLEOTIDE SEQUENCE</scope>
    <source>
        <tissue evidence="5">Mixed</tissue>
    </source>
</reference>
<organism evidence="5">
    <name type="scientific">Ictalurus punctatus</name>
    <name type="common">Channel catfish</name>
    <name type="synonym">Silurus punctatus</name>
    <dbReference type="NCBI Taxonomy" id="7998"/>
    <lineage>
        <taxon>Eukaryota</taxon>
        <taxon>Metazoa</taxon>
        <taxon>Chordata</taxon>
        <taxon>Craniata</taxon>
        <taxon>Vertebrata</taxon>
        <taxon>Euteleostomi</taxon>
        <taxon>Actinopterygii</taxon>
        <taxon>Neopterygii</taxon>
        <taxon>Teleostei</taxon>
        <taxon>Ostariophysi</taxon>
        <taxon>Siluriformes</taxon>
        <taxon>Ictaluridae</taxon>
        <taxon>Ictalurus</taxon>
    </lineage>
</organism>
<dbReference type="InterPro" id="IPR026088">
    <property type="entry name" value="Niban-like"/>
</dbReference>
<evidence type="ECO:0000313" key="6">
    <source>
        <dbReference type="Proteomes" id="UP000221080"/>
    </source>
</evidence>
<dbReference type="GeneID" id="108258050"/>
<dbReference type="KEGG" id="ipu:108258050"/>
<dbReference type="CDD" id="cd23949">
    <property type="entry name" value="Niban-like"/>
    <property type="match status" value="1"/>
</dbReference>
<keyword evidence="2" id="KW-0175">Coiled coil</keyword>
<gene>
    <name evidence="5" type="primary">Fam129a</name>
    <name evidence="7" type="synonym">niban1a</name>
</gene>
<dbReference type="STRING" id="7998.ENSIPUP00000012909"/>
<dbReference type="RefSeq" id="XP_017311800.2">
    <property type="nucleotide sequence ID" value="XM_017456311.3"/>
</dbReference>
<protein>
    <submittedName>
        <fullName evidence="5 7">Protein Niban</fullName>
    </submittedName>
</protein>
<accession>W5UF73</accession>
<feature type="compositionally biased region" description="Polar residues" evidence="3">
    <location>
        <begin position="828"/>
        <end position="840"/>
    </location>
</feature>
<name>W5UF73_ICTPU</name>
<dbReference type="OrthoDB" id="9010513at2759"/>
<dbReference type="CTD" id="559657"/>
<evidence type="ECO:0000313" key="5">
    <source>
        <dbReference type="EMBL" id="AHH38302.1"/>
    </source>
</evidence>
<reference evidence="6" key="2">
    <citation type="journal article" date="2016" name="Nat. Commun.">
        <title>The channel catfish genome sequence provides insights into the evolution of scale formation in teleosts.</title>
        <authorList>
            <person name="Liu Z."/>
            <person name="Liu S."/>
            <person name="Yao J."/>
            <person name="Bao L."/>
            <person name="Zhang J."/>
            <person name="Li Y."/>
            <person name="Jiang C."/>
            <person name="Sun L."/>
            <person name="Wang R."/>
            <person name="Zhang Y."/>
            <person name="Zhou T."/>
            <person name="Zeng Q."/>
            <person name="Fu Q."/>
            <person name="Gao S."/>
            <person name="Li N."/>
            <person name="Koren S."/>
            <person name="Jiang Y."/>
            <person name="Zimin A."/>
            <person name="Xu P."/>
            <person name="Phillippy A.M."/>
            <person name="Geng X."/>
            <person name="Song L."/>
            <person name="Sun F."/>
            <person name="Li C."/>
            <person name="Wang X."/>
            <person name="Chen A."/>
            <person name="Jin Y."/>
            <person name="Yuan Z."/>
            <person name="Yang Y."/>
            <person name="Tan S."/>
            <person name="Peatman E."/>
            <person name="Lu J."/>
            <person name="Qin Z."/>
            <person name="Dunham R."/>
            <person name="Li Z."/>
            <person name="Sonstegard T."/>
            <person name="Feng J."/>
            <person name="Danzmann R.G."/>
            <person name="Schroeder S."/>
            <person name="Scheffler B."/>
            <person name="Duke M.V."/>
            <person name="Ballard L."/>
            <person name="Kucuktas H."/>
            <person name="Kaltenboeck L."/>
            <person name="Liu H."/>
            <person name="Armbruster J."/>
            <person name="Xie Y."/>
            <person name="Kirby M.L."/>
            <person name="Tian Y."/>
            <person name="Flanagan M.E."/>
            <person name="Mu W."/>
            <person name="Waldbieser G.C."/>
        </authorList>
    </citation>
    <scope>NUCLEOTIDE SEQUENCE [LARGE SCALE GENOMIC DNA]</scope>
    <source>
        <strain evidence="6">SDA103</strain>
    </source>
</reference>
<keyword evidence="6" id="KW-1185">Reference proteome</keyword>
<dbReference type="InterPro" id="IPR059060">
    <property type="entry name" value="Niban_1/2/3_dom"/>
</dbReference>
<comment type="similarity">
    <text evidence="1">Belongs to the Niban family.</text>
</comment>
<feature type="coiled-coil region" evidence="2">
    <location>
        <begin position="281"/>
        <end position="308"/>
    </location>
</feature>
<feature type="region of interest" description="Disordered" evidence="3">
    <location>
        <begin position="915"/>
        <end position="935"/>
    </location>
</feature>
<evidence type="ECO:0000256" key="2">
    <source>
        <dbReference type="SAM" id="Coils"/>
    </source>
</evidence>
<sequence>MGISSSLLDENQFSFIKGWVQTELRNFASIYKKQYSLAFLAHVHDDLLQHEEEHTQLLKQQDPPQEAEVIYQEPVLCFYDNRKWKERFVVVRANYSLECHESYETFMKGVLPLYNLPTTGGTILTTEEKYMDVVDRSFPDTDNVKEDFAPPVVGMPGQFPVYLRLPYQRDYYFCFLQEAKQAKFMSVLSDCIRHQNQDFLKKTTYEVQAFIKAIQLYRQDKGYYEPWDMLIGNDVQVLANLTMEELLPALEKNLLPRLKAKKMERKRMWFATVEAAYNLVQETLMEGMAALKDECREATKQQSALMRSDMDQIINSRAFLESKLGATVAELATEYCSQHIEPRLPALLEEMMGPISLGFEEARQVGENMMEHLCQNYQEGMTSEELQQALVEMSKPDLESCYEKVSHLRDHIQEFSYPNCRGLQHSTQIDIQQLVDSVAYTFGLLLNKIPQDNTNLLDAMVKAKHRVLKQYDYDSSTQRKKIFHEALLNITLPSVKAFLAPTFKKDLPNFEQYIFDDYVNFINVENVYEDILLQILEKDVSKVVKEAASMKKYNLFMESRYHFSVSSMYVTPPNSPDYTGKLKKYSALPSSPLLSHDLMESQQTGEDPVMAEKKAEPEVIVAQQEEVQAHAQPELIEVPPLEEAVMAEKMVEQDVIIQAHAQPELINVLPGENSVMAEKMVESEVIVAQQVEIQVHAQPELIKVSACGKADEEHKVKDNEVLEVPANAGTEIQARSTTAETLAMHTAVVEKMLVASQSLKKITYSGPSNVVAINKETLVDPSSLSNTEPALKLAAHTLAEPFPKPVEMEANETPVYAIPPGGHMGSLDQVSQSETSSNLKFVSAESETESAANIRTSSAEETAPAVPNSSSVQPLVVKEKNSNGTRDTKVVLDDLPSIGAPIDELKVSNMMRQDFSDDSSWTTEEEEDSIEEDDLTMETTTAIPKPEDFFIVKCEAIPDVCANVTNNSADPDSEAARPLDCIREIRDLVVEVMEVEDHFPTLP</sequence>
<dbReference type="Pfam" id="PF26086">
    <property type="entry name" value="Niban2"/>
    <property type="match status" value="1"/>
</dbReference>
<evidence type="ECO:0000256" key="3">
    <source>
        <dbReference type="SAM" id="MobiDB-lite"/>
    </source>
</evidence>
<accession>A0A2D0Q362</accession>
<dbReference type="EMBL" id="JT408318">
    <property type="protein sequence ID" value="AHH38302.1"/>
    <property type="molecule type" value="mRNA"/>
</dbReference>
<dbReference type="AlphaFoldDB" id="W5UF73"/>
<dbReference type="PANTHER" id="PTHR14392">
    <property type="entry name" value="NIBAN FAMILY MEMBER"/>
    <property type="match status" value="1"/>
</dbReference>
<evidence type="ECO:0000256" key="1">
    <source>
        <dbReference type="ARBA" id="ARBA00010251"/>
    </source>
</evidence>
<dbReference type="PANTHER" id="PTHR14392:SF3">
    <property type="entry name" value="PROTEIN NIBAN 1"/>
    <property type="match status" value="1"/>
</dbReference>